<evidence type="ECO:0000313" key="3">
    <source>
        <dbReference type="Proteomes" id="UP000236527"/>
    </source>
</evidence>
<name>A0A2H6LJ51_9NOSO</name>
<dbReference type="InterPro" id="IPR005625">
    <property type="entry name" value="PepSY-ass_TM"/>
</dbReference>
<keyword evidence="3" id="KW-1185">Reference proteome</keyword>
<protein>
    <submittedName>
        <fullName evidence="2">Propeptide PepSY amd peptidase M4</fullName>
    </submittedName>
</protein>
<dbReference type="Pfam" id="PF03929">
    <property type="entry name" value="PepSY_TM"/>
    <property type="match status" value="1"/>
</dbReference>
<gene>
    <name evidence="2" type="ORF">NCWK1_2984</name>
</gene>
<organism evidence="2 3">
    <name type="scientific">Nostoc cycadae WK-1</name>
    <dbReference type="NCBI Taxonomy" id="1861711"/>
    <lineage>
        <taxon>Bacteria</taxon>
        <taxon>Bacillati</taxon>
        <taxon>Cyanobacteriota</taxon>
        <taxon>Cyanophyceae</taxon>
        <taxon>Nostocales</taxon>
        <taxon>Nostocaceae</taxon>
        <taxon>Nostoc</taxon>
    </lineage>
</organism>
<accession>A0A2H6LJ51</accession>
<proteinExistence type="predicted"/>
<keyword evidence="1" id="KW-0472">Membrane</keyword>
<dbReference type="PANTHER" id="PTHR34219:SF3">
    <property type="entry name" value="BLL7967 PROTEIN"/>
    <property type="match status" value="1"/>
</dbReference>
<evidence type="ECO:0000256" key="1">
    <source>
        <dbReference type="SAM" id="Phobius"/>
    </source>
</evidence>
<dbReference type="EMBL" id="BDGE01000052">
    <property type="protein sequence ID" value="GBE93223.1"/>
    <property type="molecule type" value="Genomic_DNA"/>
</dbReference>
<feature type="transmembrane region" description="Helical" evidence="1">
    <location>
        <begin position="152"/>
        <end position="175"/>
    </location>
</feature>
<keyword evidence="1" id="KW-1133">Transmembrane helix</keyword>
<keyword evidence="1" id="KW-0812">Transmembrane</keyword>
<dbReference type="PANTHER" id="PTHR34219">
    <property type="entry name" value="IRON-REGULATED INNER MEMBRANE PROTEIN-RELATED"/>
    <property type="match status" value="1"/>
</dbReference>
<dbReference type="AlphaFoldDB" id="A0A2H6LJ51"/>
<dbReference type="Proteomes" id="UP000236527">
    <property type="component" value="Unassembled WGS sequence"/>
</dbReference>
<reference evidence="3" key="1">
    <citation type="journal article" date="2018" name="Genome Announc.">
        <title>Draft Genome Sequence of the Nitrogen-Fixing and Hormogonia-Inducing Cyanobacterium Nostoc cycadae Strain WK-1, Isolated from the Coralloid Roots of Cycas revoluta.</title>
        <authorList>
            <person name="Kanesaki Y."/>
            <person name="Hirose M."/>
            <person name="Hirose Y."/>
            <person name="Fujisawa T."/>
            <person name="Nakamura Y."/>
            <person name="Watanabe S."/>
            <person name="Matsunaga S."/>
            <person name="Uchida H."/>
            <person name="Murakami A."/>
        </authorList>
    </citation>
    <scope>NUCLEOTIDE SEQUENCE [LARGE SCALE GENOMIC DNA]</scope>
    <source>
        <strain evidence="3">WK-1</strain>
    </source>
</reference>
<evidence type="ECO:0000313" key="2">
    <source>
        <dbReference type="EMBL" id="GBE93223.1"/>
    </source>
</evidence>
<feature type="transmembrane region" description="Helical" evidence="1">
    <location>
        <begin position="343"/>
        <end position="363"/>
    </location>
</feature>
<feature type="transmembrane region" description="Helical" evidence="1">
    <location>
        <begin position="21"/>
        <end position="43"/>
    </location>
</feature>
<feature type="transmembrane region" description="Helical" evidence="1">
    <location>
        <begin position="200"/>
        <end position="219"/>
    </location>
</feature>
<sequence>MLRFSIMRSRKFRDTVFILHRYIGLAVGLLIAFVGLTGSLLVFKPEMGQFLITQQVGSIVPQLQMVSIDAVLKTAKSISANRPDLKLDSIRLPPTSDLPYEVGLFDAANQLTRIFIHPYTGAVMAWNQSDSSFERIILKLHYSLLLGRNGEIIIGMSGLLLFLLCITGLILWPGWRKLITGFKIKWDGHLKRVNFDIHKVAGVVTAIFLAFTAVTGFFWNFSDFSYPLIYAVTFTSEPPEVTSQVVTNQAPLKLSQLLQISNTVFPKAKTFSISIPSQPEDAVYIRKRQNHEMFYGGSGVYLDQYSGAVLREVNSLKLPLADSIFSAFEYLHYGTFWGLSSRVLYLFVGLSPTILLITGFVMYQYRYRKSKQKDVMAKPHLN</sequence>
<comment type="caution">
    <text evidence="2">The sequence shown here is derived from an EMBL/GenBank/DDBJ whole genome shotgun (WGS) entry which is preliminary data.</text>
</comment>